<dbReference type="Proteomes" id="UP001157114">
    <property type="component" value="Unassembled WGS sequence"/>
</dbReference>
<organism evidence="2 3">
    <name type="scientific">Paenibacillus glycanilyticus</name>
    <dbReference type="NCBI Taxonomy" id="126569"/>
    <lineage>
        <taxon>Bacteria</taxon>
        <taxon>Bacillati</taxon>
        <taxon>Bacillota</taxon>
        <taxon>Bacilli</taxon>
        <taxon>Bacillales</taxon>
        <taxon>Paenibacillaceae</taxon>
        <taxon>Paenibacillus</taxon>
    </lineage>
</organism>
<accession>A0ABQ6GMA4</accession>
<evidence type="ECO:0000313" key="2">
    <source>
        <dbReference type="EMBL" id="GLX71408.1"/>
    </source>
</evidence>
<feature type="domain" description="Xylose isomerase-like TIM barrel" evidence="1">
    <location>
        <begin position="24"/>
        <end position="282"/>
    </location>
</feature>
<dbReference type="PANTHER" id="PTHR12110:SF41">
    <property type="entry name" value="INOSOSE DEHYDRATASE"/>
    <property type="match status" value="1"/>
</dbReference>
<name>A0ABQ6GMA4_9BACL</name>
<dbReference type="InterPro" id="IPR013022">
    <property type="entry name" value="Xyl_isomerase-like_TIM-brl"/>
</dbReference>
<dbReference type="EMBL" id="BSSQ01000032">
    <property type="protein sequence ID" value="GLX71408.1"/>
    <property type="molecule type" value="Genomic_DNA"/>
</dbReference>
<evidence type="ECO:0000259" key="1">
    <source>
        <dbReference type="Pfam" id="PF01261"/>
    </source>
</evidence>
<dbReference type="Gene3D" id="3.20.20.150">
    <property type="entry name" value="Divalent-metal-dependent TIM barrel enzymes"/>
    <property type="match status" value="1"/>
</dbReference>
<keyword evidence="3" id="KW-1185">Reference proteome</keyword>
<dbReference type="InterPro" id="IPR050312">
    <property type="entry name" value="IolE/XylAMocC-like"/>
</dbReference>
<sequence>MTIKAGINIFSVYRELGEDYFGTLRKVAEAGYENIELIGFNMKSFTRYVDEISMESLRDKCREYGLNPIAVHEGAKPGEDLLSNDWDGLIRYYGGIGCERIVLPSVWISNRENTLRAAEQMNQIGRKMKDNGLQFYLHNHAHEFKSIGDETLFDLLLHNTDPSYLKFEVDLAWVIRAGLDPVAVLRKLGDRCDIIHQKDLAAELKGPINILEAAELEGDDMSNPFEAYQKYVGPGDFVDLGTGQFDFAGVYEQIRSMGHVRYALVENEGESADKFASIRQDLAQIQSFIVAGQEV</sequence>
<gene>
    <name evidence="2" type="ORF">MU1_57580</name>
</gene>
<dbReference type="SUPFAM" id="SSF51658">
    <property type="entry name" value="Xylose isomerase-like"/>
    <property type="match status" value="1"/>
</dbReference>
<evidence type="ECO:0000313" key="3">
    <source>
        <dbReference type="Proteomes" id="UP001157114"/>
    </source>
</evidence>
<reference evidence="2 3" key="1">
    <citation type="submission" date="2023-03" db="EMBL/GenBank/DDBJ databases">
        <title>Draft genome sequence of the bacteria which degrade cell wall of Tricholomamatutake.</title>
        <authorList>
            <person name="Konishi Y."/>
            <person name="Fukuta Y."/>
            <person name="Shirasaka N."/>
        </authorList>
    </citation>
    <scope>NUCLEOTIDE SEQUENCE [LARGE SCALE GENOMIC DNA]</scope>
    <source>
        <strain evidence="3">mu1</strain>
    </source>
</reference>
<dbReference type="PANTHER" id="PTHR12110">
    <property type="entry name" value="HYDROXYPYRUVATE ISOMERASE"/>
    <property type="match status" value="1"/>
</dbReference>
<protein>
    <recommendedName>
        <fullName evidence="1">Xylose isomerase-like TIM barrel domain-containing protein</fullName>
    </recommendedName>
</protein>
<dbReference type="InterPro" id="IPR036237">
    <property type="entry name" value="Xyl_isomerase-like_sf"/>
</dbReference>
<proteinExistence type="predicted"/>
<dbReference type="Pfam" id="PF01261">
    <property type="entry name" value="AP_endonuc_2"/>
    <property type="match status" value="1"/>
</dbReference>
<dbReference type="RefSeq" id="WP_284242214.1">
    <property type="nucleotide sequence ID" value="NZ_BSSQ01000032.1"/>
</dbReference>
<comment type="caution">
    <text evidence="2">The sequence shown here is derived from an EMBL/GenBank/DDBJ whole genome shotgun (WGS) entry which is preliminary data.</text>
</comment>